<comment type="subcellular location">
    <subcellularLocation>
        <location evidence="1">Secreted</location>
    </subcellularLocation>
</comment>
<evidence type="ECO:0000259" key="8">
    <source>
        <dbReference type="PROSITE" id="PS50900"/>
    </source>
</evidence>
<feature type="domain" description="Reverse transcriptase" evidence="7">
    <location>
        <begin position="175"/>
        <end position="439"/>
    </location>
</feature>
<dbReference type="GO" id="GO:0005576">
    <property type="term" value="C:extracellular region"/>
    <property type="evidence" value="ECO:0007669"/>
    <property type="project" value="UniProtKB-SubCell"/>
</dbReference>
<accession>A0ABC9XZ96</accession>
<feature type="region of interest" description="Disordered" evidence="6">
    <location>
        <begin position="872"/>
        <end position="907"/>
    </location>
</feature>
<dbReference type="FunFam" id="2.20.100.10:FF:000005">
    <property type="entry name" value="ADAM metallopeptidase with thrombospondin type 1 motif 9"/>
    <property type="match status" value="3"/>
</dbReference>
<organism evidence="9 10">
    <name type="scientific">Grus japonensis</name>
    <name type="common">Japanese crane</name>
    <name type="synonym">Red-crowned crane</name>
    <dbReference type="NCBI Taxonomy" id="30415"/>
    <lineage>
        <taxon>Eukaryota</taxon>
        <taxon>Metazoa</taxon>
        <taxon>Chordata</taxon>
        <taxon>Craniata</taxon>
        <taxon>Vertebrata</taxon>
        <taxon>Euteleostomi</taxon>
        <taxon>Archelosauria</taxon>
        <taxon>Archosauria</taxon>
        <taxon>Dinosauria</taxon>
        <taxon>Saurischia</taxon>
        <taxon>Theropoda</taxon>
        <taxon>Coelurosauria</taxon>
        <taxon>Aves</taxon>
        <taxon>Neognathae</taxon>
        <taxon>Neoaves</taxon>
        <taxon>Gruiformes</taxon>
        <taxon>Gruidae</taxon>
        <taxon>Grus</taxon>
    </lineage>
</organism>
<gene>
    <name evidence="9" type="ORF">GRJ2_002766200</name>
</gene>
<dbReference type="Gene3D" id="2.20.100.10">
    <property type="entry name" value="Thrombospondin type-1 (TSP1) repeat"/>
    <property type="match status" value="7"/>
</dbReference>
<evidence type="ECO:0000256" key="4">
    <source>
        <dbReference type="ARBA" id="ARBA00022737"/>
    </source>
</evidence>
<evidence type="ECO:0000256" key="3">
    <source>
        <dbReference type="ARBA" id="ARBA00022729"/>
    </source>
</evidence>
<sequence length="1559" mass="174595">MNKELLGKVKHRKEAYRGWKQGQVAWEEYRETVRAAREQVRKAKALTEISLARDVKDNKKSFYRYFSDKRRTRKNVGPLRNEAGDLVTQDMEKAEVLNDFFASVFTGKCLSHTAQVTPGMDWENAEPPTVGEDQVQEYLRNLKVHKSMGPDEMHPRVLRELADEVARPLAIIFEKSWQLGKVPADWKRGNITPILKKGKKEDPGNYRPVSLTSVPGKITEQTLLETMIRHMENKEVIGNSQHGFTKGKSCLTNVVAFYDGVTASVDKGRAADIIYLDLCKAFDTVLHDILVSKLERHGLDGWTTRWIRNWLDGHTQRVVVNGSMSKWRTVTSGIPQGSVLGPALFNIFVGDMDNGIECTLSKFANDTKLCGVVDTLEGRDAMQRDLDRLERWAHGNGMKFNKAKCKVLHVGRRNPKHDYRLGGEWIESSPEEKDLGVLIDEKLNMSRQFALAAQKANRVLGCIKSSVTSRSREVILLLCSANPCELHCRPIDGHFSEKMLDAVTDGTPCFEGRHSRDICINGMCKTVGCDYEINSNATEDQCGVCLGDGSACRTVKMMFNQSEGFGYVDIGLIPKGARGIKVMEVAEAGNFLAVRSKDPEKYYLNGGFIIQWNGEYKVAGTIFQYDRTGDLENLTAPGPTNESIWIQLLFQETNPGIKYEYTVRKEESHENEIGEPEYFWQYGDWTACSVTCGRGVRRQIAHCMRKGSGAIKNSFCDPATQPNGRQKKCYEKDCPPRWWAGEWQKCSTTCGPTGQKKRTVLCIQTVGSDEQALAVTECQHLLKPKTHLSCNRDILCPSDWTVGNWTECTVTCGGGIRTRNVTCAKNKDEPCDTSKRPNSKALCGLQQCPSAGRFLIPRLAPRRGKIIIRKTSTNPEQTPPPRITIPSPRSHTTTKIPKPETVTPCLPTSSGLGNVLVKEGTANKTLQNNFAGPNDVYNYSVVPTENSSHQNTTSWPFHNSLRTEITRHAENISESKPISTVESEVQRSEDTPVSSFTSSPEITSSYDYLTEESDDIDGAAGGSEKPIGRLYSTELNPEIRTTSTTLDTSSPVLQNEGVTSQPPPASHHPETSTLLPVSRAEQGLAFPTTANYISLQVDVPVVEVTTPQALVTVMPTVFGDVPRDQTDKKREIKLPDTVTSSTQLSALKHTLRNQNATSEGILTNVTPNSHLITSSNLLGDAYWIIGNWSECSTTCGMGAFWRHVECSSRNTTHCQHMKKPDPARKCYLRPCASWKTGNWSKCSANCNGGFKTRDVHCIDVREKRLLRPFHCQLLGYKPQLNTSCNMEPCLPWRVEPWNECSRTCGGGQQKRHVYCPEEGYCDWTKRPNAIASCNRQPCTQWINQAWGPCAVSCGEGTQRRTVKCVNIETNETEDDSMCVDKPKPTEYQKCNMQECRKSTGLPCSKDQLSVHFCQRLKGIGKCLLPSIQTQCCFTCSQLRIHIYLGNYSPVSLTLVLRKVMEQIILSAIMQHKEDNQVIHPSQHVFMKGRSCLTNLISFYDKVTRLVDEGKAVDVVYLDFSKVFDTISHSILLEKPAAHGLDRRTLHWVTNWMAGPKELW</sequence>
<comment type="caution">
    <text evidence="9">The sequence shown here is derived from an EMBL/GenBank/DDBJ whole genome shotgun (WGS) entry which is preliminary data.</text>
</comment>
<evidence type="ECO:0000256" key="5">
    <source>
        <dbReference type="ARBA" id="ARBA00023157"/>
    </source>
</evidence>
<dbReference type="CDD" id="cd01650">
    <property type="entry name" value="RT_nLTR_like"/>
    <property type="match status" value="1"/>
</dbReference>
<dbReference type="Pfam" id="PF00078">
    <property type="entry name" value="RVT_1"/>
    <property type="match status" value="2"/>
</dbReference>
<dbReference type="SUPFAM" id="SSF56672">
    <property type="entry name" value="DNA/RNA polymerases"/>
    <property type="match status" value="1"/>
</dbReference>
<keyword evidence="10" id="KW-1185">Reference proteome</keyword>
<feature type="region of interest" description="Disordered" evidence="6">
    <location>
        <begin position="1043"/>
        <end position="1072"/>
    </location>
</feature>
<evidence type="ECO:0000259" key="7">
    <source>
        <dbReference type="PROSITE" id="PS50878"/>
    </source>
</evidence>
<dbReference type="InterPro" id="IPR045371">
    <property type="entry name" value="ADAMTS_CR_3"/>
</dbReference>
<keyword evidence="9" id="KW-0645">Protease</keyword>
<keyword evidence="9" id="KW-0378">Hydrolase</keyword>
<dbReference type="PROSITE" id="PS50878">
    <property type="entry name" value="RT_POL"/>
    <property type="match status" value="1"/>
</dbReference>
<evidence type="ECO:0000313" key="9">
    <source>
        <dbReference type="EMBL" id="GAB0203006.1"/>
    </source>
</evidence>
<dbReference type="PANTHER" id="PTHR13723">
    <property type="entry name" value="ADAMTS A DISINTEGRIN AND METALLOPROTEASE WITH THROMBOSPONDIN MOTIFS PROTEASE"/>
    <property type="match status" value="1"/>
</dbReference>
<dbReference type="InterPro" id="IPR050439">
    <property type="entry name" value="ADAMTS_ADAMTS-like"/>
</dbReference>
<dbReference type="Proteomes" id="UP001623348">
    <property type="component" value="Unassembled WGS sequence"/>
</dbReference>
<dbReference type="InterPro" id="IPR036383">
    <property type="entry name" value="TSP1_rpt_sf"/>
</dbReference>
<keyword evidence="9" id="KW-0482">Metalloprotease</keyword>
<dbReference type="InterPro" id="IPR010294">
    <property type="entry name" value="ADAMTS_spacer1"/>
</dbReference>
<feature type="compositionally biased region" description="Polar residues" evidence="6">
    <location>
        <begin position="974"/>
        <end position="983"/>
    </location>
</feature>
<feature type="domain" description="PLAC" evidence="8">
    <location>
        <begin position="1399"/>
        <end position="1439"/>
    </location>
</feature>
<dbReference type="PROSITE" id="PS50900">
    <property type="entry name" value="PLAC"/>
    <property type="match status" value="1"/>
</dbReference>
<dbReference type="PRINTS" id="PR01857">
    <property type="entry name" value="ADAMTSFAMILY"/>
</dbReference>
<dbReference type="PANTHER" id="PTHR13723:SF189">
    <property type="entry name" value="A DISINTEGRIN AND METALLOPROTEINASE WITH THROMBOSPONDIN MOTIFS 12"/>
    <property type="match status" value="1"/>
</dbReference>
<evidence type="ECO:0000256" key="2">
    <source>
        <dbReference type="ARBA" id="ARBA00022525"/>
    </source>
</evidence>
<evidence type="ECO:0000256" key="6">
    <source>
        <dbReference type="SAM" id="MobiDB-lite"/>
    </source>
</evidence>
<proteinExistence type="predicted"/>
<feature type="compositionally biased region" description="Polar residues" evidence="6">
    <location>
        <begin position="1043"/>
        <end position="1060"/>
    </location>
</feature>
<dbReference type="Gene3D" id="2.60.120.830">
    <property type="match status" value="1"/>
</dbReference>
<dbReference type="InterPro" id="IPR000477">
    <property type="entry name" value="RT_dom"/>
</dbReference>
<keyword evidence="2" id="KW-0964">Secreted</keyword>
<dbReference type="InterPro" id="IPR043502">
    <property type="entry name" value="DNA/RNA_pol_sf"/>
</dbReference>
<dbReference type="EMBL" id="BAAFJT010000040">
    <property type="protein sequence ID" value="GAB0203006.1"/>
    <property type="molecule type" value="Genomic_DNA"/>
</dbReference>
<feature type="region of interest" description="Disordered" evidence="6">
    <location>
        <begin position="970"/>
        <end position="1001"/>
    </location>
</feature>
<reference evidence="9 10" key="1">
    <citation type="submission" date="2024-06" db="EMBL/GenBank/DDBJ databases">
        <title>The draft genome of Grus japonensis, version 3.</title>
        <authorList>
            <person name="Nabeshima K."/>
            <person name="Suzuki S."/>
            <person name="Onuma M."/>
        </authorList>
    </citation>
    <scope>NUCLEOTIDE SEQUENCE [LARGE SCALE GENOMIC DNA]</scope>
    <source>
        <strain evidence="9 10">451A</strain>
    </source>
</reference>
<dbReference type="Pfam" id="PF05986">
    <property type="entry name" value="ADAMTS_spacer1"/>
    <property type="match status" value="1"/>
</dbReference>
<dbReference type="FunFam" id="2.60.120.830:FF:000001">
    <property type="entry name" value="A disintegrin and metalloproteinase with thrombospondin motifs 1"/>
    <property type="match status" value="1"/>
</dbReference>
<protein>
    <submittedName>
        <fullName evidence="9">A disintegrin and metalloproteinase with thrombospondin motifs 12</fullName>
    </submittedName>
</protein>
<dbReference type="PROSITE" id="PS50092">
    <property type="entry name" value="TSP1"/>
    <property type="match status" value="6"/>
</dbReference>
<dbReference type="SMART" id="SM00209">
    <property type="entry name" value="TSP1"/>
    <property type="match status" value="7"/>
</dbReference>
<dbReference type="SUPFAM" id="SSF82895">
    <property type="entry name" value="TSP-1 type 1 repeat"/>
    <property type="match status" value="7"/>
</dbReference>
<evidence type="ECO:0000313" key="10">
    <source>
        <dbReference type="Proteomes" id="UP001623348"/>
    </source>
</evidence>
<evidence type="ECO:0000256" key="1">
    <source>
        <dbReference type="ARBA" id="ARBA00004613"/>
    </source>
</evidence>
<keyword evidence="4" id="KW-0677">Repeat</keyword>
<keyword evidence="3" id="KW-0732">Signal</keyword>
<dbReference type="GO" id="GO:0008237">
    <property type="term" value="F:metallopeptidase activity"/>
    <property type="evidence" value="ECO:0007669"/>
    <property type="project" value="UniProtKB-KW"/>
</dbReference>
<dbReference type="Pfam" id="PF19030">
    <property type="entry name" value="TSP1_ADAMTS"/>
    <property type="match status" value="7"/>
</dbReference>
<keyword evidence="5" id="KW-1015">Disulfide bond</keyword>
<dbReference type="Pfam" id="PF19236">
    <property type="entry name" value="ADAMTS_CR_3"/>
    <property type="match status" value="1"/>
</dbReference>
<dbReference type="InterPro" id="IPR010909">
    <property type="entry name" value="PLAC"/>
</dbReference>
<name>A0ABC9XZ96_GRUJA</name>
<dbReference type="InterPro" id="IPR000884">
    <property type="entry name" value="TSP1_rpt"/>
</dbReference>
<dbReference type="InterPro" id="IPR013273">
    <property type="entry name" value="ADAMTS/ADAMTS-like"/>
</dbReference>